<dbReference type="RefSeq" id="WP_096005383.1">
    <property type="nucleotide sequence ID" value="NZ_NTMR01000017.1"/>
</dbReference>
<dbReference type="Gene3D" id="3.40.710.10">
    <property type="entry name" value="DD-peptidase/beta-lactamase superfamily"/>
    <property type="match status" value="1"/>
</dbReference>
<comment type="similarity">
    <text evidence="2">Belongs to the class-A beta-lactamase family.</text>
</comment>
<dbReference type="InterPro" id="IPR012338">
    <property type="entry name" value="Beta-lactam/transpept-like"/>
</dbReference>
<reference evidence="6 7" key="1">
    <citation type="submission" date="2017-09" db="EMBL/GenBank/DDBJ databases">
        <title>Pseudomonas abyssi sp. nov. isolated from Abyssopelagic Water.</title>
        <authorList>
            <person name="Wei Y."/>
        </authorList>
    </citation>
    <scope>NUCLEOTIDE SEQUENCE [LARGE SCALE GENOMIC DNA]</scope>
    <source>
        <strain evidence="6 7">MT5</strain>
    </source>
</reference>
<evidence type="ECO:0000256" key="2">
    <source>
        <dbReference type="ARBA" id="ARBA00009009"/>
    </source>
</evidence>
<dbReference type="AlphaFoldDB" id="A0A2A3MFJ5"/>
<comment type="catalytic activity">
    <reaction evidence="1">
        <text>a beta-lactam + H2O = a substituted beta-amino acid</text>
        <dbReference type="Rhea" id="RHEA:20401"/>
        <dbReference type="ChEBI" id="CHEBI:15377"/>
        <dbReference type="ChEBI" id="CHEBI:35627"/>
        <dbReference type="ChEBI" id="CHEBI:140347"/>
        <dbReference type="EC" id="3.5.2.6"/>
    </reaction>
</comment>
<dbReference type="InterPro" id="IPR045155">
    <property type="entry name" value="Beta-lactam_cat"/>
</dbReference>
<dbReference type="PROSITE" id="PS51318">
    <property type="entry name" value="TAT"/>
    <property type="match status" value="1"/>
</dbReference>
<dbReference type="EC" id="3.5.2.6" evidence="3"/>
<dbReference type="PRINTS" id="PR00118">
    <property type="entry name" value="BLACTAMASEA"/>
</dbReference>
<keyword evidence="7" id="KW-1185">Reference proteome</keyword>
<feature type="domain" description="Beta-lactamase class A catalytic" evidence="5">
    <location>
        <begin position="55"/>
        <end position="271"/>
    </location>
</feature>
<dbReference type="SUPFAM" id="SSF56601">
    <property type="entry name" value="beta-lactamase/transpeptidase-like"/>
    <property type="match status" value="1"/>
</dbReference>
<sequence>MISRRHFIASCVAATTLAAVAKNLPDKKERWAPADVTALNLALAELERASQGRLGVSLLDRGSGQVASYRGDERFLMLSSFKTLAAAYVLARSDQGIDQLSRRISITEEDMLEYAPVTRRHIGPRGMTLAELCHATITTSDNTAANLILRSYGGPQALTQFIRSLGDTITRHDRYEPELNQSHSVEPMDTTSPNAMSNTLNTLLLGSALKPESRQLLQSWLMANTTGDRRLRAGVPPSWIVGEKTGTAGLGANDVGFIQAPSGSPVIVSVYLETDTIAAPERDQIIAAVGKRAAELML</sequence>
<gene>
    <name evidence="6" type="ORF">CNQ84_13520</name>
</gene>
<evidence type="ECO:0000313" key="7">
    <source>
        <dbReference type="Proteomes" id="UP000242313"/>
    </source>
</evidence>
<evidence type="ECO:0000256" key="1">
    <source>
        <dbReference type="ARBA" id="ARBA00001526"/>
    </source>
</evidence>
<dbReference type="EMBL" id="NTMR01000017">
    <property type="protein sequence ID" value="PBK03596.1"/>
    <property type="molecule type" value="Genomic_DNA"/>
</dbReference>
<dbReference type="InterPro" id="IPR000871">
    <property type="entry name" value="Beta-lactam_class-A"/>
</dbReference>
<dbReference type="PANTHER" id="PTHR35333">
    <property type="entry name" value="BETA-LACTAMASE"/>
    <property type="match status" value="1"/>
</dbReference>
<dbReference type="Pfam" id="PF13354">
    <property type="entry name" value="Beta-lactamase2"/>
    <property type="match status" value="1"/>
</dbReference>
<comment type="caution">
    <text evidence="6">The sequence shown here is derived from an EMBL/GenBank/DDBJ whole genome shotgun (WGS) entry which is preliminary data.</text>
</comment>
<accession>A0A2A3MFJ5</accession>
<evidence type="ECO:0000256" key="4">
    <source>
        <dbReference type="ARBA" id="ARBA00030171"/>
    </source>
</evidence>
<dbReference type="Proteomes" id="UP000242313">
    <property type="component" value="Unassembled WGS sequence"/>
</dbReference>
<dbReference type="GO" id="GO:0008800">
    <property type="term" value="F:beta-lactamase activity"/>
    <property type="evidence" value="ECO:0007669"/>
    <property type="project" value="UniProtKB-EC"/>
</dbReference>
<dbReference type="GO" id="GO:0046677">
    <property type="term" value="P:response to antibiotic"/>
    <property type="evidence" value="ECO:0007669"/>
    <property type="project" value="InterPro"/>
</dbReference>
<protein>
    <recommendedName>
        <fullName evidence="3">beta-lactamase</fullName>
        <ecNumber evidence="3">3.5.2.6</ecNumber>
    </recommendedName>
    <alternativeName>
        <fullName evidence="4">Penicillinase</fullName>
    </alternativeName>
</protein>
<organism evidence="6 7">
    <name type="scientific">Pseudomonas abyssi</name>
    <dbReference type="NCBI Taxonomy" id="170540"/>
    <lineage>
        <taxon>Bacteria</taxon>
        <taxon>Pseudomonadati</taxon>
        <taxon>Pseudomonadota</taxon>
        <taxon>Gammaproteobacteria</taxon>
        <taxon>Pseudomonadales</taxon>
        <taxon>Pseudomonadaceae</taxon>
        <taxon>Pseudomonas</taxon>
    </lineage>
</organism>
<evidence type="ECO:0000259" key="5">
    <source>
        <dbReference type="Pfam" id="PF13354"/>
    </source>
</evidence>
<dbReference type="PANTHER" id="PTHR35333:SF3">
    <property type="entry name" value="BETA-LACTAMASE-TYPE TRANSPEPTIDASE FOLD CONTAINING PROTEIN"/>
    <property type="match status" value="1"/>
</dbReference>
<name>A0A2A3MFJ5_9PSED</name>
<dbReference type="NCBIfam" id="NF033103">
    <property type="entry name" value="bla_class_A"/>
    <property type="match status" value="1"/>
</dbReference>
<evidence type="ECO:0000256" key="3">
    <source>
        <dbReference type="ARBA" id="ARBA00012865"/>
    </source>
</evidence>
<evidence type="ECO:0000313" key="6">
    <source>
        <dbReference type="EMBL" id="PBK03596.1"/>
    </source>
</evidence>
<dbReference type="InterPro" id="IPR006311">
    <property type="entry name" value="TAT_signal"/>
</dbReference>
<dbReference type="GO" id="GO:0030655">
    <property type="term" value="P:beta-lactam antibiotic catabolic process"/>
    <property type="evidence" value="ECO:0007669"/>
    <property type="project" value="InterPro"/>
</dbReference>
<proteinExistence type="inferred from homology"/>